<evidence type="ECO:0000313" key="1">
    <source>
        <dbReference type="EMBL" id="CAL2074594.1"/>
    </source>
</evidence>
<comment type="caution">
    <text evidence="1">The sequence shown here is derived from an EMBL/GenBank/DDBJ whole genome shotgun (WGS) entry which is preliminary data.</text>
</comment>
<protein>
    <submittedName>
        <fullName evidence="1">Uncharacterized protein</fullName>
    </submittedName>
</protein>
<gene>
    <name evidence="1" type="ORF">T190607A01A_10019</name>
</gene>
<evidence type="ECO:0000313" key="2">
    <source>
        <dbReference type="Proteomes" id="UP001497416"/>
    </source>
</evidence>
<organism evidence="1 2">
    <name type="scientific">Tenacibaculum platacis</name>
    <dbReference type="NCBI Taxonomy" id="3137852"/>
    <lineage>
        <taxon>Bacteria</taxon>
        <taxon>Pseudomonadati</taxon>
        <taxon>Bacteroidota</taxon>
        <taxon>Flavobacteriia</taxon>
        <taxon>Flavobacteriales</taxon>
        <taxon>Flavobacteriaceae</taxon>
        <taxon>Tenacibaculum</taxon>
    </lineage>
</organism>
<keyword evidence="2" id="KW-1185">Reference proteome</keyword>
<accession>A0ABP1ED85</accession>
<dbReference type="RefSeq" id="WP_348709497.1">
    <property type="nucleotide sequence ID" value="NZ_CAXIXY010000003.1"/>
</dbReference>
<dbReference type="Proteomes" id="UP001497416">
    <property type="component" value="Unassembled WGS sequence"/>
</dbReference>
<dbReference type="EMBL" id="CAXIXY010000003">
    <property type="protein sequence ID" value="CAL2074594.1"/>
    <property type="molecule type" value="Genomic_DNA"/>
</dbReference>
<name>A0ABP1ED85_9FLAO</name>
<sequence length="552" mass="62484">MKSLIKLTICFLTFLQVLGIQGQTFKAKLDELSNSLAKVETSKSTFDLSITSELPGVANFMQTETTKKGKVTELAYEFNFADIDVNTVRYETSKDLIKVQLIAKQNQKMIKSTVNGEKVSFTKEFYMLAADVDNARQIVDYIKELIPISNKITENRLSLKGYNDRLAWLTKNIFTVESGKSKVDQVLEKDESYPASVQFINTESTSKSILKTSYEFNLSNINERGVFFKNKGSDFVITIPTKRNLKAIKVVNNGTVKSYVSKFEIICKSVENARELQKVFQDIIPLAEKRFKASLPKKLTIKKGVELINKKIEKVVSDKETLSQKLEGDCILTISQMSETSKKKENNTYELNLIDINKEDVEVAVKGKKVHLYINTIGKNKFIKHTRNDDQQKYASRIDLICNGIEDATVCKETLRILIEKCTKNKPKTPKTLAALTKELKKVTLGKLTHDQKLESLEEGGVKFTSIQASNKSSVENIQEFKLGDLNPKSIAMKVSGKKVTVEIATNYQEKIIKTYKDGEIKNYTNKILLYCDSIENGRKISDILRKITGKK</sequence>
<reference evidence="1 2" key="1">
    <citation type="submission" date="2024-05" db="EMBL/GenBank/DDBJ databases">
        <authorList>
            <person name="Duchaud E."/>
        </authorList>
    </citation>
    <scope>NUCLEOTIDE SEQUENCE [LARGE SCALE GENOMIC DNA]</scope>
    <source>
        <strain evidence="1">Ena-SAMPLE-TAB-13-05-2024-13:56:06:370-140302</strain>
    </source>
</reference>
<proteinExistence type="predicted"/>